<dbReference type="InterPro" id="IPR000587">
    <property type="entry name" value="Creatinase_N"/>
</dbReference>
<evidence type="ECO:0000256" key="1">
    <source>
        <dbReference type="ARBA" id="ARBA00022723"/>
    </source>
</evidence>
<proteinExistence type="inferred from homology"/>
<keyword evidence="6" id="KW-0031">Aminopeptidase</keyword>
<feature type="domain" description="Creatinase N-terminal" evidence="5">
    <location>
        <begin position="3"/>
        <end position="129"/>
    </location>
</feature>
<dbReference type="Pfam" id="PF01321">
    <property type="entry name" value="Creatinase_N"/>
    <property type="match status" value="1"/>
</dbReference>
<evidence type="ECO:0000259" key="5">
    <source>
        <dbReference type="Pfam" id="PF01321"/>
    </source>
</evidence>
<dbReference type="InterPro" id="IPR029149">
    <property type="entry name" value="Creatin/AminoP/Spt16_N"/>
</dbReference>
<dbReference type="Gene3D" id="3.40.350.10">
    <property type="entry name" value="Creatinase/prolidase N-terminal domain"/>
    <property type="match status" value="1"/>
</dbReference>
<dbReference type="PROSITE" id="PS00491">
    <property type="entry name" value="PROLINE_PEPTIDASE"/>
    <property type="match status" value="1"/>
</dbReference>
<keyword evidence="7" id="KW-1185">Reference proteome</keyword>
<dbReference type="EMBL" id="FOIF01000001">
    <property type="protein sequence ID" value="SES63031.1"/>
    <property type="molecule type" value="Genomic_DNA"/>
</dbReference>
<dbReference type="RefSeq" id="WP_091347818.1">
    <property type="nucleotide sequence ID" value="NZ_FOIF01000001.1"/>
</dbReference>
<gene>
    <name evidence="6" type="ORF">SAMN03080614_1001109</name>
</gene>
<evidence type="ECO:0000313" key="7">
    <source>
        <dbReference type="Proteomes" id="UP000243819"/>
    </source>
</evidence>
<dbReference type="STRING" id="1120990.SAMN03080614_1001109"/>
<sequence length="356" mass="39453">MERIKKLKGKLREIGVDALLITQPQNRYYLSRFTGSSGYLLVTEGEDVFLTDFRYTEQARKEMIPGITILQHGLNPLEDVLKEMERLGVKVLGFEREYVTYSGYLSYKKAFEGIELKAVEPVVEGLRMVKDSEEIANMEKAIQIAGDAFAHILGFLKPGITEKDVALELEFFMKRKGASGLAFTTIVASGQRSSLPHGVASDKVLEKGDFVKMDFGCIYNNYCSDLTRTVVLGKATDEQKKIYYTVLEAQEAALAGIKSGISGKEADALARDIIYNKGYTENFGHGLGHGIGMVVHENPRLSPKAEDILQVGNVVTVEPGIYIPEFGGVRIEDVVVITENGNRNLTKVTKELIEIN</sequence>
<dbReference type="SUPFAM" id="SSF55920">
    <property type="entry name" value="Creatinase/aminopeptidase"/>
    <property type="match status" value="1"/>
</dbReference>
<evidence type="ECO:0000256" key="3">
    <source>
        <dbReference type="RuleBase" id="RU000590"/>
    </source>
</evidence>
<feature type="domain" description="Peptidase M24" evidence="4">
    <location>
        <begin position="137"/>
        <end position="339"/>
    </location>
</feature>
<dbReference type="Gene3D" id="3.90.230.10">
    <property type="entry name" value="Creatinase/methionine aminopeptidase superfamily"/>
    <property type="match status" value="1"/>
</dbReference>
<comment type="similarity">
    <text evidence="3">Belongs to the peptidase M24B family.</text>
</comment>
<dbReference type="InterPro" id="IPR036005">
    <property type="entry name" value="Creatinase/aminopeptidase-like"/>
</dbReference>
<dbReference type="AlphaFoldDB" id="A0A1H9Y2M3"/>
<name>A0A1H9Y2M3_9FIRM</name>
<keyword evidence="1 3" id="KW-0479">Metal-binding</keyword>
<accession>A0A1H9Y2M3</accession>
<dbReference type="InterPro" id="IPR001131">
    <property type="entry name" value="Peptidase_M24B_aminopep-P_CS"/>
</dbReference>
<dbReference type="PANTHER" id="PTHR46112">
    <property type="entry name" value="AMINOPEPTIDASE"/>
    <property type="match status" value="1"/>
</dbReference>
<dbReference type="SUPFAM" id="SSF53092">
    <property type="entry name" value="Creatinase/prolidase N-terminal domain"/>
    <property type="match status" value="1"/>
</dbReference>
<keyword evidence="2" id="KW-0378">Hydrolase</keyword>
<dbReference type="CDD" id="cd01092">
    <property type="entry name" value="APP-like"/>
    <property type="match status" value="1"/>
</dbReference>
<dbReference type="InterPro" id="IPR050659">
    <property type="entry name" value="Peptidase_M24B"/>
</dbReference>
<dbReference type="Proteomes" id="UP000243819">
    <property type="component" value="Unassembled WGS sequence"/>
</dbReference>
<evidence type="ECO:0000256" key="2">
    <source>
        <dbReference type="ARBA" id="ARBA00022801"/>
    </source>
</evidence>
<reference evidence="7" key="1">
    <citation type="submission" date="2016-10" db="EMBL/GenBank/DDBJ databases">
        <authorList>
            <person name="Varghese N."/>
            <person name="Submissions S."/>
        </authorList>
    </citation>
    <scope>NUCLEOTIDE SEQUENCE [LARGE SCALE GENOMIC DNA]</scope>
    <source>
        <strain evidence="7">DSM 13577</strain>
    </source>
</reference>
<evidence type="ECO:0000259" key="4">
    <source>
        <dbReference type="Pfam" id="PF00557"/>
    </source>
</evidence>
<dbReference type="GO" id="GO:0046872">
    <property type="term" value="F:metal ion binding"/>
    <property type="evidence" value="ECO:0007669"/>
    <property type="project" value="UniProtKB-KW"/>
</dbReference>
<keyword evidence="6" id="KW-0645">Protease</keyword>
<protein>
    <submittedName>
        <fullName evidence="6">Xaa-Pro aminopeptidase</fullName>
    </submittedName>
</protein>
<dbReference type="GO" id="GO:0004177">
    <property type="term" value="F:aminopeptidase activity"/>
    <property type="evidence" value="ECO:0007669"/>
    <property type="project" value="UniProtKB-KW"/>
</dbReference>
<dbReference type="Pfam" id="PF00557">
    <property type="entry name" value="Peptidase_M24"/>
    <property type="match status" value="1"/>
</dbReference>
<evidence type="ECO:0000313" key="6">
    <source>
        <dbReference type="EMBL" id="SES63031.1"/>
    </source>
</evidence>
<dbReference type="InterPro" id="IPR000994">
    <property type="entry name" value="Pept_M24"/>
</dbReference>
<dbReference type="OrthoDB" id="9806388at2"/>
<organism evidence="6 7">
    <name type="scientific">Anaerobranca gottschalkii DSM 13577</name>
    <dbReference type="NCBI Taxonomy" id="1120990"/>
    <lineage>
        <taxon>Bacteria</taxon>
        <taxon>Bacillati</taxon>
        <taxon>Bacillota</taxon>
        <taxon>Clostridia</taxon>
        <taxon>Eubacteriales</taxon>
        <taxon>Proteinivoracaceae</taxon>
        <taxon>Anaerobranca</taxon>
    </lineage>
</organism>
<dbReference type="PANTHER" id="PTHR46112:SF3">
    <property type="entry name" value="AMINOPEPTIDASE YPDF"/>
    <property type="match status" value="1"/>
</dbReference>